<feature type="transmembrane region" description="Helical" evidence="7">
    <location>
        <begin position="82"/>
        <end position="106"/>
    </location>
</feature>
<name>A0A5C5TX25_9GAMM</name>
<reference evidence="9 10" key="1">
    <citation type="journal article" date="2008" name="Int. J. Syst. Evol. Microbiol.">
        <title>Luteimonas marina sp. nov., isolated from seawater.</title>
        <authorList>
            <person name="Baik K.S."/>
            <person name="Park S.C."/>
            <person name="Kim M.S."/>
            <person name="Kim E.M."/>
            <person name="Park C."/>
            <person name="Chun J."/>
            <person name="Seong C.N."/>
        </authorList>
    </citation>
    <scope>NUCLEOTIDE SEQUENCE [LARGE SCALE GENOMIC DNA]</scope>
    <source>
        <strain evidence="9 10">FR1330</strain>
    </source>
</reference>
<dbReference type="InterPro" id="IPR025966">
    <property type="entry name" value="OppC_N"/>
</dbReference>
<keyword evidence="10" id="KW-1185">Reference proteome</keyword>
<evidence type="ECO:0000313" key="10">
    <source>
        <dbReference type="Proteomes" id="UP000319980"/>
    </source>
</evidence>
<dbReference type="EMBL" id="VOHK01000006">
    <property type="protein sequence ID" value="TWT18713.1"/>
    <property type="molecule type" value="Genomic_DNA"/>
</dbReference>
<comment type="subcellular location">
    <subcellularLocation>
        <location evidence="1 7">Cell membrane</location>
        <topology evidence="1 7">Multi-pass membrane protein</topology>
    </subcellularLocation>
</comment>
<organism evidence="9 10">
    <name type="scientific">Luteimonas marina</name>
    <dbReference type="NCBI Taxonomy" id="488485"/>
    <lineage>
        <taxon>Bacteria</taxon>
        <taxon>Pseudomonadati</taxon>
        <taxon>Pseudomonadota</taxon>
        <taxon>Gammaproteobacteria</taxon>
        <taxon>Lysobacterales</taxon>
        <taxon>Lysobacteraceae</taxon>
        <taxon>Luteimonas</taxon>
    </lineage>
</organism>
<accession>A0A5C5TX25</accession>
<evidence type="ECO:0000256" key="1">
    <source>
        <dbReference type="ARBA" id="ARBA00004651"/>
    </source>
</evidence>
<keyword evidence="6 7" id="KW-0472">Membrane</keyword>
<feature type="transmembrane region" description="Helical" evidence="7">
    <location>
        <begin position="245"/>
        <end position="267"/>
    </location>
</feature>
<feature type="transmembrane region" description="Helical" evidence="7">
    <location>
        <begin position="113"/>
        <end position="136"/>
    </location>
</feature>
<dbReference type="AlphaFoldDB" id="A0A5C5TX25"/>
<dbReference type="SUPFAM" id="SSF161098">
    <property type="entry name" value="MetI-like"/>
    <property type="match status" value="1"/>
</dbReference>
<dbReference type="Pfam" id="PF12911">
    <property type="entry name" value="OppC_N"/>
    <property type="match status" value="1"/>
</dbReference>
<evidence type="ECO:0000256" key="6">
    <source>
        <dbReference type="ARBA" id="ARBA00023136"/>
    </source>
</evidence>
<feature type="transmembrane region" description="Helical" evidence="7">
    <location>
        <begin position="20"/>
        <end position="38"/>
    </location>
</feature>
<dbReference type="PANTHER" id="PTHR43386:SF1">
    <property type="entry name" value="D,D-DIPEPTIDE TRANSPORT SYSTEM PERMEASE PROTEIN DDPC-RELATED"/>
    <property type="match status" value="1"/>
</dbReference>
<dbReference type="PROSITE" id="PS50928">
    <property type="entry name" value="ABC_TM1"/>
    <property type="match status" value="1"/>
</dbReference>
<feature type="transmembrane region" description="Helical" evidence="7">
    <location>
        <begin position="191"/>
        <end position="212"/>
    </location>
</feature>
<evidence type="ECO:0000256" key="2">
    <source>
        <dbReference type="ARBA" id="ARBA00022448"/>
    </source>
</evidence>
<dbReference type="InterPro" id="IPR035906">
    <property type="entry name" value="MetI-like_sf"/>
</dbReference>
<comment type="caution">
    <text evidence="9">The sequence shown here is derived from an EMBL/GenBank/DDBJ whole genome shotgun (WGS) entry which is preliminary data.</text>
</comment>
<sequence>MPAPTSAALRLLFRRTNARVGGVLLLLMLSAVLVGSFYTPYDPIIIDLDARLQAPSRFHWLGTDEWGRDVFSRLLHGATVSVTISLCTVILATLAGALVGAVSGFFGGWLDRVVVALLDALQAFPSLVLALGMVAVFGPSRVGVILALSLAYLPSVARVVRSSVMSIREKEYIEASRVMGNSEWYTLMRHVVPNCIAPIIVLATALFGWALLTESSLSFLGLGVPPPMSSWGGMLSDSRSYIGQAPWLAIVPGLSISMSLLGINLFGDALRDQFDPRMKNL</sequence>
<evidence type="ECO:0000259" key="8">
    <source>
        <dbReference type="PROSITE" id="PS50928"/>
    </source>
</evidence>
<dbReference type="RefSeq" id="WP_146388816.1">
    <property type="nucleotide sequence ID" value="NZ_VOHK01000006.1"/>
</dbReference>
<keyword evidence="3" id="KW-1003">Cell membrane</keyword>
<dbReference type="Proteomes" id="UP000319980">
    <property type="component" value="Unassembled WGS sequence"/>
</dbReference>
<feature type="domain" description="ABC transmembrane type-1" evidence="8">
    <location>
        <begin position="78"/>
        <end position="267"/>
    </location>
</feature>
<evidence type="ECO:0000256" key="7">
    <source>
        <dbReference type="RuleBase" id="RU363032"/>
    </source>
</evidence>
<dbReference type="InterPro" id="IPR050366">
    <property type="entry name" value="BP-dependent_transpt_permease"/>
</dbReference>
<comment type="similarity">
    <text evidence="7">Belongs to the binding-protein-dependent transport system permease family.</text>
</comment>
<dbReference type="CDD" id="cd06261">
    <property type="entry name" value="TM_PBP2"/>
    <property type="match status" value="1"/>
</dbReference>
<feature type="transmembrane region" description="Helical" evidence="7">
    <location>
        <begin position="142"/>
        <end position="160"/>
    </location>
</feature>
<evidence type="ECO:0000256" key="3">
    <source>
        <dbReference type="ARBA" id="ARBA00022475"/>
    </source>
</evidence>
<dbReference type="Pfam" id="PF00528">
    <property type="entry name" value="BPD_transp_1"/>
    <property type="match status" value="1"/>
</dbReference>
<keyword evidence="4 7" id="KW-0812">Transmembrane</keyword>
<dbReference type="InterPro" id="IPR000515">
    <property type="entry name" value="MetI-like"/>
</dbReference>
<gene>
    <name evidence="9" type="ORF">FQY83_15200</name>
</gene>
<keyword evidence="2 7" id="KW-0813">Transport</keyword>
<dbReference type="GO" id="GO:0005886">
    <property type="term" value="C:plasma membrane"/>
    <property type="evidence" value="ECO:0007669"/>
    <property type="project" value="UniProtKB-SubCell"/>
</dbReference>
<protein>
    <submittedName>
        <fullName evidence="9">ABC transporter permease</fullName>
    </submittedName>
</protein>
<dbReference type="OrthoDB" id="9805884at2"/>
<dbReference type="PANTHER" id="PTHR43386">
    <property type="entry name" value="OLIGOPEPTIDE TRANSPORT SYSTEM PERMEASE PROTEIN APPC"/>
    <property type="match status" value="1"/>
</dbReference>
<keyword evidence="5 7" id="KW-1133">Transmembrane helix</keyword>
<evidence type="ECO:0000256" key="4">
    <source>
        <dbReference type="ARBA" id="ARBA00022692"/>
    </source>
</evidence>
<dbReference type="Gene3D" id="1.10.3720.10">
    <property type="entry name" value="MetI-like"/>
    <property type="match status" value="1"/>
</dbReference>
<evidence type="ECO:0000256" key="5">
    <source>
        <dbReference type="ARBA" id="ARBA00022989"/>
    </source>
</evidence>
<evidence type="ECO:0000313" key="9">
    <source>
        <dbReference type="EMBL" id="TWT18713.1"/>
    </source>
</evidence>
<proteinExistence type="inferred from homology"/>
<dbReference type="GO" id="GO:0055085">
    <property type="term" value="P:transmembrane transport"/>
    <property type="evidence" value="ECO:0007669"/>
    <property type="project" value="InterPro"/>
</dbReference>